<gene>
    <name evidence="1" type="ORF">R5R35_001872</name>
</gene>
<name>A0AAN9VNB4_9ORTH</name>
<evidence type="ECO:0000313" key="1">
    <source>
        <dbReference type="EMBL" id="KAK7865387.1"/>
    </source>
</evidence>
<sequence>MCVPGVPQGPELCPGVAATTWSAAGARGGATVTAATAATAAAASAAAAAAHVRCHRSPAARTPLRVRVELAAARDGTPSACLGLRYASRRGAPPACRGGSPRMA</sequence>
<keyword evidence="2" id="KW-1185">Reference proteome</keyword>
<organism evidence="1 2">
    <name type="scientific">Gryllus longicercus</name>
    <dbReference type="NCBI Taxonomy" id="2509291"/>
    <lineage>
        <taxon>Eukaryota</taxon>
        <taxon>Metazoa</taxon>
        <taxon>Ecdysozoa</taxon>
        <taxon>Arthropoda</taxon>
        <taxon>Hexapoda</taxon>
        <taxon>Insecta</taxon>
        <taxon>Pterygota</taxon>
        <taxon>Neoptera</taxon>
        <taxon>Polyneoptera</taxon>
        <taxon>Orthoptera</taxon>
        <taxon>Ensifera</taxon>
        <taxon>Gryllidea</taxon>
        <taxon>Grylloidea</taxon>
        <taxon>Gryllidae</taxon>
        <taxon>Gryllinae</taxon>
        <taxon>Gryllus</taxon>
    </lineage>
</organism>
<proteinExistence type="predicted"/>
<comment type="caution">
    <text evidence="1">The sequence shown here is derived from an EMBL/GenBank/DDBJ whole genome shotgun (WGS) entry which is preliminary data.</text>
</comment>
<dbReference type="EMBL" id="JAZDUA010000178">
    <property type="protein sequence ID" value="KAK7865387.1"/>
    <property type="molecule type" value="Genomic_DNA"/>
</dbReference>
<reference evidence="1 2" key="1">
    <citation type="submission" date="2024-03" db="EMBL/GenBank/DDBJ databases">
        <title>The genome assembly and annotation of the cricket Gryllus longicercus Weissman &amp; Gray.</title>
        <authorList>
            <person name="Szrajer S."/>
            <person name="Gray D."/>
            <person name="Ylla G."/>
        </authorList>
    </citation>
    <scope>NUCLEOTIDE SEQUENCE [LARGE SCALE GENOMIC DNA]</scope>
    <source>
        <strain evidence="1">DAG 2021-001</strain>
        <tissue evidence="1">Whole body minus gut</tissue>
    </source>
</reference>
<accession>A0AAN9VNB4</accession>
<evidence type="ECO:0000313" key="2">
    <source>
        <dbReference type="Proteomes" id="UP001378592"/>
    </source>
</evidence>
<protein>
    <submittedName>
        <fullName evidence="1">Uncharacterized protein</fullName>
    </submittedName>
</protein>
<dbReference type="AlphaFoldDB" id="A0AAN9VNB4"/>
<dbReference type="Proteomes" id="UP001378592">
    <property type="component" value="Unassembled WGS sequence"/>
</dbReference>